<proteinExistence type="inferred from homology"/>
<dbReference type="STRING" id="1797197.A2Y75_02250"/>
<dbReference type="Gene3D" id="1.10.10.580">
    <property type="entry name" value="Structural maintenance of chromosome 1. Chain E"/>
    <property type="match status" value="1"/>
</dbReference>
<reference evidence="4 5" key="1">
    <citation type="journal article" date="2016" name="Nat. Commun.">
        <title>Thousands of microbial genomes shed light on interconnected biogeochemical processes in an aquifer system.</title>
        <authorList>
            <person name="Anantharaman K."/>
            <person name="Brown C.T."/>
            <person name="Hug L.A."/>
            <person name="Sharon I."/>
            <person name="Castelle C.J."/>
            <person name="Probst A.J."/>
            <person name="Thomas B.C."/>
            <person name="Singh A."/>
            <person name="Wilkins M.J."/>
            <person name="Karaoz U."/>
            <person name="Brodie E.L."/>
            <person name="Williams K.H."/>
            <person name="Hubbard S.S."/>
            <person name="Banfield J.F."/>
        </authorList>
    </citation>
    <scope>NUCLEOTIDE SEQUENCE [LARGE SCALE GENOMIC DNA]</scope>
</reference>
<keyword evidence="3" id="KW-0132">Cell division</keyword>
<organism evidence="4 5">
    <name type="scientific">Candidatus Solincola sediminis</name>
    <dbReference type="NCBI Taxonomy" id="1797199"/>
    <lineage>
        <taxon>Bacteria</taxon>
        <taxon>Bacillati</taxon>
        <taxon>Actinomycetota</taxon>
        <taxon>Candidatus Geothermincolia</taxon>
        <taxon>Candidatus Geothermincolales</taxon>
        <taxon>Candidatus Geothermincolaceae</taxon>
        <taxon>Candidatus Solincola</taxon>
    </lineage>
</organism>
<comment type="subcellular location">
    <subcellularLocation>
        <location evidence="3">Cytoplasm</location>
    </subcellularLocation>
    <text evidence="3">Associated with two foci at the outer edges of the nucleoid region in young cells, and at four foci within both cell halves in older cells.</text>
</comment>
<dbReference type="HAMAP" id="MF_01805">
    <property type="entry name" value="ScpA"/>
    <property type="match status" value="1"/>
</dbReference>
<comment type="caution">
    <text evidence="4">The sequence shown here is derived from an EMBL/GenBank/DDBJ whole genome shotgun (WGS) entry which is preliminary data.</text>
</comment>
<accession>A0A1F2WT99</accession>
<gene>
    <name evidence="3" type="primary">scpA</name>
    <name evidence="4" type="ORF">A2Y75_02250</name>
</gene>
<sequence length="244" mass="29016">MPYQVKLEVFEGPFDLLLHLISRREIDIYDISVAEITDEYLAYIETLRELDLEVATEFLLIAATLLKLKSDYLLPEPEKDIEEMSAAEMREELMWRLVEYQKYRNAGAELGGRLEREERYYYRQIDLEEPFRDVMPDVIQGLTLQRLVEAAREIIESEAEVDVSYIAPIKVNIQDFVERVREVLRERGETSYRELTRDFIHRVELIATFLALLELYNREEIDMRQAERFGDIKVYPKMEVENGY</sequence>
<dbReference type="EMBL" id="MELK01000006">
    <property type="protein sequence ID" value="OFW60128.1"/>
    <property type="molecule type" value="Genomic_DNA"/>
</dbReference>
<evidence type="ECO:0000313" key="4">
    <source>
        <dbReference type="EMBL" id="OFW60128.1"/>
    </source>
</evidence>
<evidence type="ECO:0000256" key="1">
    <source>
        <dbReference type="ARBA" id="ARBA00022829"/>
    </source>
</evidence>
<comment type="subunit">
    <text evidence="3">Component of a cohesin-like complex composed of ScpA, ScpB and the Smc homodimer, in which ScpA and ScpB bind to the head domain of Smc. The presence of the three proteins is required for the association of the complex with DNA.</text>
</comment>
<dbReference type="GO" id="GO:0007059">
    <property type="term" value="P:chromosome segregation"/>
    <property type="evidence" value="ECO:0007669"/>
    <property type="project" value="UniProtKB-UniRule"/>
</dbReference>
<dbReference type="GO" id="GO:0005737">
    <property type="term" value="C:cytoplasm"/>
    <property type="evidence" value="ECO:0007669"/>
    <property type="project" value="UniProtKB-SubCell"/>
</dbReference>
<protein>
    <recommendedName>
        <fullName evidence="2 3">Segregation and condensation protein A</fullName>
    </recommendedName>
</protein>
<dbReference type="PANTHER" id="PTHR33969">
    <property type="entry name" value="SEGREGATION AND CONDENSATION PROTEIN A"/>
    <property type="match status" value="1"/>
</dbReference>
<keyword evidence="3" id="KW-0131">Cell cycle</keyword>
<dbReference type="Proteomes" id="UP000177876">
    <property type="component" value="Unassembled WGS sequence"/>
</dbReference>
<evidence type="ECO:0000256" key="2">
    <source>
        <dbReference type="ARBA" id="ARBA00044777"/>
    </source>
</evidence>
<evidence type="ECO:0000256" key="3">
    <source>
        <dbReference type="HAMAP-Rule" id="MF_01805"/>
    </source>
</evidence>
<dbReference type="GO" id="GO:0006260">
    <property type="term" value="P:DNA replication"/>
    <property type="evidence" value="ECO:0007669"/>
    <property type="project" value="UniProtKB-UniRule"/>
</dbReference>
<dbReference type="AlphaFoldDB" id="A0A1F2WT99"/>
<dbReference type="InterPro" id="IPR023093">
    <property type="entry name" value="ScpA-like_C"/>
</dbReference>
<dbReference type="GO" id="GO:0051301">
    <property type="term" value="P:cell division"/>
    <property type="evidence" value="ECO:0007669"/>
    <property type="project" value="UniProtKB-KW"/>
</dbReference>
<dbReference type="Gene3D" id="6.10.250.2410">
    <property type="match status" value="1"/>
</dbReference>
<dbReference type="InterPro" id="IPR003768">
    <property type="entry name" value="ScpA"/>
</dbReference>
<evidence type="ECO:0000313" key="5">
    <source>
        <dbReference type="Proteomes" id="UP000177876"/>
    </source>
</evidence>
<comment type="similarity">
    <text evidence="3">Belongs to the ScpA family.</text>
</comment>
<name>A0A1F2WT99_9ACTN</name>
<keyword evidence="3" id="KW-0963">Cytoplasm</keyword>
<dbReference type="Pfam" id="PF02616">
    <property type="entry name" value="SMC_ScpA"/>
    <property type="match status" value="1"/>
</dbReference>
<dbReference type="PANTHER" id="PTHR33969:SF2">
    <property type="entry name" value="SEGREGATION AND CONDENSATION PROTEIN A"/>
    <property type="match status" value="1"/>
</dbReference>
<comment type="function">
    <text evidence="3">Participates in chromosomal partition during cell division. May act via the formation of a condensin-like complex containing Smc and ScpB that pull DNA away from mid-cell into both cell halves.</text>
</comment>
<keyword evidence="1 3" id="KW-0159">Chromosome partition</keyword>